<feature type="signal peptide" evidence="1">
    <location>
        <begin position="1"/>
        <end position="28"/>
    </location>
</feature>
<comment type="caution">
    <text evidence="2">The sequence shown here is derived from an EMBL/GenBank/DDBJ whole genome shotgun (WGS) entry which is preliminary data.</text>
</comment>
<proteinExistence type="predicted"/>
<keyword evidence="1" id="KW-0732">Signal</keyword>
<evidence type="ECO:0000313" key="3">
    <source>
        <dbReference type="Proteomes" id="UP000471435"/>
    </source>
</evidence>
<evidence type="ECO:0008006" key="4">
    <source>
        <dbReference type="Google" id="ProtNLM"/>
    </source>
</evidence>
<sequence length="237" mass="24801">MFSVKSRTISAALLTSAAFMGLSGTANAGVVIKSSGPSASAYPVGKKLPDSSTVTLREGDTITIMADGGTRVIRGPGTHRVAARGSSKRSTFAALTRQRSKARVRTGATRAPSMSRPNIWMVDVSRSGTMCVPDFGSVQIWRPGFDQGATYVLANSSSAAHVHVSFEPKQMVADWDNARMPLADGASYQITGPGGGDPATVTFAEMGEMPQSPEALAELLLEKGCSGQLDLLADTMM</sequence>
<name>A0A6I4V059_9SPHN</name>
<organism evidence="2 3">
    <name type="scientific">Pontixanthobacter luteolus</name>
    <dbReference type="NCBI Taxonomy" id="295089"/>
    <lineage>
        <taxon>Bacteria</taxon>
        <taxon>Pseudomonadati</taxon>
        <taxon>Pseudomonadota</taxon>
        <taxon>Alphaproteobacteria</taxon>
        <taxon>Sphingomonadales</taxon>
        <taxon>Erythrobacteraceae</taxon>
        <taxon>Pontixanthobacter</taxon>
    </lineage>
</organism>
<reference evidence="2 3" key="1">
    <citation type="submission" date="2019-12" db="EMBL/GenBank/DDBJ databases">
        <title>Genomic-based taxomic classification of the family Erythrobacteraceae.</title>
        <authorList>
            <person name="Xu L."/>
        </authorList>
    </citation>
    <scope>NUCLEOTIDE SEQUENCE [LARGE SCALE GENOMIC DNA]</scope>
    <source>
        <strain evidence="2 3">SW-109</strain>
    </source>
</reference>
<keyword evidence="3" id="KW-1185">Reference proteome</keyword>
<dbReference type="Proteomes" id="UP000471435">
    <property type="component" value="Unassembled WGS sequence"/>
</dbReference>
<evidence type="ECO:0000256" key="1">
    <source>
        <dbReference type="SAM" id="SignalP"/>
    </source>
</evidence>
<protein>
    <recommendedName>
        <fullName evidence="4">Secreted protein</fullName>
    </recommendedName>
</protein>
<dbReference type="OrthoDB" id="8060097at2"/>
<dbReference type="EMBL" id="WTYP01000001">
    <property type="protein sequence ID" value="MXP45804.1"/>
    <property type="molecule type" value="Genomic_DNA"/>
</dbReference>
<feature type="chain" id="PRO_5026222946" description="Secreted protein" evidence="1">
    <location>
        <begin position="29"/>
        <end position="237"/>
    </location>
</feature>
<accession>A0A6I4V059</accession>
<evidence type="ECO:0000313" key="2">
    <source>
        <dbReference type="EMBL" id="MXP45804.1"/>
    </source>
</evidence>
<dbReference type="RefSeq" id="WP_160729115.1">
    <property type="nucleotide sequence ID" value="NZ_WTYP01000001.1"/>
</dbReference>
<gene>
    <name evidence="2" type="ORF">GRI43_00160</name>
</gene>
<dbReference type="AlphaFoldDB" id="A0A6I4V059"/>